<dbReference type="Proteomes" id="UP000621447">
    <property type="component" value="Unassembled WGS sequence"/>
</dbReference>
<name>A0ABX2JIC5_9SPHN</name>
<gene>
    <name evidence="2" type="ORF">HRV97_00300</name>
</gene>
<evidence type="ECO:0000259" key="1">
    <source>
        <dbReference type="Pfam" id="PF13449"/>
    </source>
</evidence>
<sequence length="317" mass="34051">MKWPLSILLILVLVPDWTGIDRLPLLSPDTTVHAAAYVPKGGWPRRIGALTPIGAMRLRAADPAFGGFSALSVRGGAATLLSDGGNYVRLAIRGNRLTTLAAGSLPQGPGTGWAKESRDTESLAVDPRSGHAWVGYERANAIWRYSADLRRAEGHVAPAAMRRWPMNGGAESLARLNDGRFVVIAEQARAGSARQALIFSGDPTASATKVARFRYQPPRGFSPSDAAVLPNGDLLVLNRRFSKFRFYAALVRVPASSLRADATVGGTVIAAWGPPLVGENCEGLAVTQEKGATMVWIVTDNDLAWYRPTLLVKFRLN</sequence>
<comment type="caution">
    <text evidence="2">The sequence shown here is derived from an EMBL/GenBank/DDBJ whole genome shotgun (WGS) entry which is preliminary data.</text>
</comment>
<protein>
    <submittedName>
        <fullName evidence="2">Esterase-like activity of phytase family protein</fullName>
    </submittedName>
</protein>
<reference evidence="2 3" key="1">
    <citation type="submission" date="2020-06" db="EMBL/GenBank/DDBJ databases">
        <title>Sphingomonas hominis sp. nov., a member of the Sphingomonas, isolated from the hair of a 22-year-old girl.</title>
        <authorList>
            <person name="Zhang D.-F."/>
            <person name="Cui X.-W."/>
        </authorList>
    </citation>
    <scope>NUCLEOTIDE SEQUENCE [LARGE SCALE GENOMIC DNA]</scope>
    <source>
        <strain evidence="2 3">HHU CXW</strain>
    </source>
</reference>
<feature type="domain" description="Phytase-like" evidence="1">
    <location>
        <begin position="64"/>
        <end position="302"/>
    </location>
</feature>
<dbReference type="RefSeq" id="WP_174191717.1">
    <property type="nucleotide sequence ID" value="NZ_JABULH010000001.1"/>
</dbReference>
<keyword evidence="3" id="KW-1185">Reference proteome</keyword>
<dbReference type="InterPro" id="IPR027372">
    <property type="entry name" value="Phytase-like_dom"/>
</dbReference>
<dbReference type="PIRSF" id="PIRSF031900">
    <property type="entry name" value="UCP031900"/>
    <property type="match status" value="1"/>
</dbReference>
<evidence type="ECO:0000313" key="2">
    <source>
        <dbReference type="EMBL" id="NTS63595.1"/>
    </source>
</evidence>
<dbReference type="InterPro" id="IPR014567">
    <property type="entry name" value="UCP031900"/>
</dbReference>
<dbReference type="EMBL" id="JABULH010000001">
    <property type="protein sequence ID" value="NTS63595.1"/>
    <property type="molecule type" value="Genomic_DNA"/>
</dbReference>
<organism evidence="2 3">
    <name type="scientific">Sphingomonas hominis</name>
    <dbReference type="NCBI Taxonomy" id="2741495"/>
    <lineage>
        <taxon>Bacteria</taxon>
        <taxon>Pseudomonadati</taxon>
        <taxon>Pseudomonadota</taxon>
        <taxon>Alphaproteobacteria</taxon>
        <taxon>Sphingomonadales</taxon>
        <taxon>Sphingomonadaceae</taxon>
        <taxon>Sphingomonas</taxon>
    </lineage>
</organism>
<proteinExistence type="predicted"/>
<dbReference type="Pfam" id="PF13449">
    <property type="entry name" value="Phytase-like"/>
    <property type="match status" value="1"/>
</dbReference>
<accession>A0ABX2JIC5</accession>
<dbReference type="SUPFAM" id="SSF101898">
    <property type="entry name" value="NHL repeat"/>
    <property type="match status" value="1"/>
</dbReference>
<evidence type="ECO:0000313" key="3">
    <source>
        <dbReference type="Proteomes" id="UP000621447"/>
    </source>
</evidence>